<feature type="domain" description="Response regulatory" evidence="2">
    <location>
        <begin position="17"/>
        <end position="130"/>
    </location>
</feature>
<dbReference type="Proteomes" id="UP000671852">
    <property type="component" value="Chromosome"/>
</dbReference>
<gene>
    <name evidence="6" type="ORF">GJV85_05740</name>
</gene>
<dbReference type="InterPro" id="IPR001610">
    <property type="entry name" value="PAC"/>
</dbReference>
<dbReference type="InterPro" id="IPR001789">
    <property type="entry name" value="Sig_transdc_resp-reg_receiver"/>
</dbReference>
<dbReference type="Pfam" id="PF13487">
    <property type="entry name" value="HD_5"/>
    <property type="match status" value="1"/>
</dbReference>
<feature type="domain" description="PAS" evidence="3">
    <location>
        <begin position="410"/>
        <end position="455"/>
    </location>
</feature>
<dbReference type="InterPro" id="IPR011006">
    <property type="entry name" value="CheY-like_superfamily"/>
</dbReference>
<feature type="domain" description="PAC" evidence="4">
    <location>
        <begin position="482"/>
        <end position="534"/>
    </location>
</feature>
<dbReference type="Gene3D" id="1.10.3210.10">
    <property type="entry name" value="Hypothetical protein af1432"/>
    <property type="match status" value="1"/>
</dbReference>
<dbReference type="InterPro" id="IPR000700">
    <property type="entry name" value="PAS-assoc_C"/>
</dbReference>
<dbReference type="SUPFAM" id="SSF109604">
    <property type="entry name" value="HD-domain/PDEase-like"/>
    <property type="match status" value="1"/>
</dbReference>
<evidence type="ECO:0000259" key="4">
    <source>
        <dbReference type="PROSITE" id="PS50113"/>
    </source>
</evidence>
<dbReference type="SMART" id="SM00091">
    <property type="entry name" value="PAS"/>
    <property type="match status" value="2"/>
</dbReference>
<evidence type="ECO:0000259" key="2">
    <source>
        <dbReference type="PROSITE" id="PS50110"/>
    </source>
</evidence>
<dbReference type="InterPro" id="IPR037522">
    <property type="entry name" value="HD_GYP_dom"/>
</dbReference>
<sequence length="730" mass="84072">MLDSNLFSSNETIRDYKILIVEDSEFINNSIKKTLDRFEYNCDQAHTLHEASAFLNESTYDYVLLDLNLPDGSGYELVNKITSLTDAKIIILTSETDIEQRESLFRDGILDYIVKDKYFNDAVSEIHTTIQKLEKNKQSTILIIDDSEFLQDHINSVLRIRNYNTISALTSKDGLDKISSTQTSIIILDMELPDIHGLDLLRRIKKNKKLSHIPIMILSGYQTPELVRDSFKAGSFDFIKKPFHIEELVLKVDLAIEADRKNRNILMQRNMLNHYNNALEKSCIITRTNTKGVITYVNENFTRLSGYTKAELIGQKHSIYRHKDMPDTLFKDLWQTVQSKKTWYGIIKNISKDGNTYALDSVINPILDYSGNIIEYMSIMVDITNIENEKNSLATDLSISNQNFSQAMKNAKEYERAIDESNILSRTDINGNITYVNRAFCEISGYTESELIGNTHRVVKDPSTPIKKYKELWSTITSGKIWNSQLRNRSKNGDIYYLDTTIVPIFDDNENILEYLAIRHDVTKIVEFHQEIEETQKEVIYKMGEIGESRSEETGYHVKRVALYSKLLASLVGLSEEECEILYSASPMHDIGKVGIPDSILKKPGKLEIDEWKIMMTHADIGYGILKDSRRPILKAAAIVAKEHHEQWDGTGYPDALSEDKIHIYGRITAIADVFDALGSDRYYKKAWPLDDILEYFKKERGKHFDPQLVDLFFENLDKFLEIRTEYTES</sequence>
<dbReference type="PROSITE" id="PS50113">
    <property type="entry name" value="PAC"/>
    <property type="match status" value="2"/>
</dbReference>
<dbReference type="InterPro" id="IPR052020">
    <property type="entry name" value="Cyclic_di-GMP/3'3'-cGAMP_PDE"/>
</dbReference>
<evidence type="ECO:0000313" key="6">
    <source>
        <dbReference type="EMBL" id="QSZ41627.1"/>
    </source>
</evidence>
<feature type="domain" description="Response regulatory" evidence="2">
    <location>
        <begin position="140"/>
        <end position="256"/>
    </location>
</feature>
<dbReference type="InterPro" id="IPR003607">
    <property type="entry name" value="HD/PDEase_dom"/>
</dbReference>
<reference evidence="6" key="1">
    <citation type="submission" date="2019-11" db="EMBL/GenBank/DDBJ databases">
        <authorList>
            <person name="Kojima H."/>
        </authorList>
    </citation>
    <scope>NUCLEOTIDE SEQUENCE</scope>
    <source>
        <strain evidence="6">H1576</strain>
    </source>
</reference>
<dbReference type="NCBIfam" id="TIGR00229">
    <property type="entry name" value="sensory_box"/>
    <property type="match status" value="2"/>
</dbReference>
<dbReference type="InterPro" id="IPR035965">
    <property type="entry name" value="PAS-like_dom_sf"/>
</dbReference>
<protein>
    <submittedName>
        <fullName evidence="6">Response regulator</fullName>
    </submittedName>
</protein>
<evidence type="ECO:0000256" key="1">
    <source>
        <dbReference type="PROSITE-ProRule" id="PRU00169"/>
    </source>
</evidence>
<dbReference type="SUPFAM" id="SSF55785">
    <property type="entry name" value="PYP-like sensor domain (PAS domain)"/>
    <property type="match status" value="2"/>
</dbReference>
<dbReference type="KEGG" id="saqt:GJV85_05740"/>
<dbReference type="CDD" id="cd00130">
    <property type="entry name" value="PAS"/>
    <property type="match status" value="2"/>
</dbReference>
<proteinExistence type="predicted"/>
<dbReference type="PROSITE" id="PS50112">
    <property type="entry name" value="PAS"/>
    <property type="match status" value="2"/>
</dbReference>
<dbReference type="Pfam" id="PF08447">
    <property type="entry name" value="PAS_3"/>
    <property type="match status" value="1"/>
</dbReference>
<feature type="domain" description="PAS" evidence="3">
    <location>
        <begin position="285"/>
        <end position="315"/>
    </location>
</feature>
<name>A0A975AZU3_9BACT</name>
<dbReference type="SUPFAM" id="SSF52172">
    <property type="entry name" value="CheY-like"/>
    <property type="match status" value="2"/>
</dbReference>
<keyword evidence="7" id="KW-1185">Reference proteome</keyword>
<dbReference type="SMART" id="SM00448">
    <property type="entry name" value="REC"/>
    <property type="match status" value="2"/>
</dbReference>
<dbReference type="SMART" id="SM00086">
    <property type="entry name" value="PAC"/>
    <property type="match status" value="2"/>
</dbReference>
<dbReference type="Pfam" id="PF00072">
    <property type="entry name" value="Response_reg"/>
    <property type="match status" value="2"/>
</dbReference>
<organism evidence="6 7">
    <name type="scientific">Sulfurimonas aquatica</name>
    <dbReference type="NCBI Taxonomy" id="2672570"/>
    <lineage>
        <taxon>Bacteria</taxon>
        <taxon>Pseudomonadati</taxon>
        <taxon>Campylobacterota</taxon>
        <taxon>Epsilonproteobacteria</taxon>
        <taxon>Campylobacterales</taxon>
        <taxon>Sulfurimonadaceae</taxon>
        <taxon>Sulfurimonas</taxon>
    </lineage>
</organism>
<dbReference type="PROSITE" id="PS51832">
    <property type="entry name" value="HD_GYP"/>
    <property type="match status" value="1"/>
</dbReference>
<dbReference type="Pfam" id="PF13426">
    <property type="entry name" value="PAS_9"/>
    <property type="match status" value="1"/>
</dbReference>
<accession>A0A975AZU3</accession>
<feature type="domain" description="HD-GYP" evidence="5">
    <location>
        <begin position="532"/>
        <end position="729"/>
    </location>
</feature>
<dbReference type="AlphaFoldDB" id="A0A975AZU3"/>
<dbReference type="EMBL" id="CP046072">
    <property type="protein sequence ID" value="QSZ41627.1"/>
    <property type="molecule type" value="Genomic_DNA"/>
</dbReference>
<dbReference type="CDD" id="cd00077">
    <property type="entry name" value="HDc"/>
    <property type="match status" value="1"/>
</dbReference>
<dbReference type="CDD" id="cd00156">
    <property type="entry name" value="REC"/>
    <property type="match status" value="2"/>
</dbReference>
<dbReference type="SMART" id="SM00471">
    <property type="entry name" value="HDc"/>
    <property type="match status" value="1"/>
</dbReference>
<evidence type="ECO:0000259" key="5">
    <source>
        <dbReference type="PROSITE" id="PS51832"/>
    </source>
</evidence>
<dbReference type="Gene3D" id="3.40.50.2300">
    <property type="match status" value="2"/>
</dbReference>
<feature type="modified residue" description="4-aspartylphosphate" evidence="1">
    <location>
        <position position="66"/>
    </location>
</feature>
<evidence type="ECO:0000313" key="7">
    <source>
        <dbReference type="Proteomes" id="UP000671852"/>
    </source>
</evidence>
<dbReference type="Gene3D" id="3.30.450.20">
    <property type="entry name" value="PAS domain"/>
    <property type="match status" value="2"/>
</dbReference>
<dbReference type="PANTHER" id="PTHR45228:SF1">
    <property type="entry name" value="CYCLIC DI-GMP PHOSPHODIESTERASE TM_0186"/>
    <property type="match status" value="1"/>
</dbReference>
<dbReference type="RefSeq" id="WP_207562910.1">
    <property type="nucleotide sequence ID" value="NZ_CP046072.1"/>
</dbReference>
<evidence type="ECO:0000259" key="3">
    <source>
        <dbReference type="PROSITE" id="PS50112"/>
    </source>
</evidence>
<keyword evidence="1" id="KW-0597">Phosphoprotein</keyword>
<dbReference type="GO" id="GO:0000160">
    <property type="term" value="P:phosphorelay signal transduction system"/>
    <property type="evidence" value="ECO:0007669"/>
    <property type="project" value="InterPro"/>
</dbReference>
<dbReference type="PANTHER" id="PTHR45228">
    <property type="entry name" value="CYCLIC DI-GMP PHOSPHODIESTERASE TM_0186-RELATED"/>
    <property type="match status" value="1"/>
</dbReference>
<feature type="domain" description="PAC" evidence="4">
    <location>
        <begin position="340"/>
        <end position="395"/>
    </location>
</feature>
<dbReference type="InterPro" id="IPR000014">
    <property type="entry name" value="PAS"/>
</dbReference>
<dbReference type="PROSITE" id="PS50110">
    <property type="entry name" value="RESPONSE_REGULATORY"/>
    <property type="match status" value="2"/>
</dbReference>
<dbReference type="InterPro" id="IPR013655">
    <property type="entry name" value="PAS_fold_3"/>
</dbReference>
<feature type="modified residue" description="4-aspartylphosphate" evidence="1">
    <location>
        <position position="189"/>
    </location>
</feature>
<reference evidence="6" key="2">
    <citation type="submission" date="2021-04" db="EMBL/GenBank/DDBJ databases">
        <title>Isolation and characterization of a novel species of the genus Sulfurimonas.</title>
        <authorList>
            <person name="Fukui M."/>
        </authorList>
    </citation>
    <scope>NUCLEOTIDE SEQUENCE</scope>
    <source>
        <strain evidence="6">H1576</strain>
    </source>
</reference>